<accession>A0A1F6D6T9</accession>
<dbReference type="AlphaFoldDB" id="A0A1F6D6T9"/>
<evidence type="ECO:0000313" key="2">
    <source>
        <dbReference type="Proteomes" id="UP000178606"/>
    </source>
</evidence>
<reference evidence="1 2" key="1">
    <citation type="journal article" date="2016" name="Nat. Commun.">
        <title>Thousands of microbial genomes shed light on interconnected biogeochemical processes in an aquifer system.</title>
        <authorList>
            <person name="Anantharaman K."/>
            <person name="Brown C.T."/>
            <person name="Hug L.A."/>
            <person name="Sharon I."/>
            <person name="Castelle C.J."/>
            <person name="Probst A.J."/>
            <person name="Thomas B.C."/>
            <person name="Singh A."/>
            <person name="Wilkins M.J."/>
            <person name="Karaoz U."/>
            <person name="Brodie E.L."/>
            <person name="Williams K.H."/>
            <person name="Hubbard S.S."/>
            <person name="Banfield J.F."/>
        </authorList>
    </citation>
    <scope>NUCLEOTIDE SEQUENCE [LARGE SCALE GENOMIC DNA]</scope>
    <source>
        <strain evidence="2">RIFCSPLOWO2_12_FULL_64_10</strain>
    </source>
</reference>
<gene>
    <name evidence="1" type="ORF">A3F84_05025</name>
</gene>
<dbReference type="Pfam" id="PF00132">
    <property type="entry name" value="Hexapep"/>
    <property type="match status" value="1"/>
</dbReference>
<dbReference type="Proteomes" id="UP000178606">
    <property type="component" value="Unassembled WGS sequence"/>
</dbReference>
<dbReference type="CDD" id="cd04647">
    <property type="entry name" value="LbH_MAT_like"/>
    <property type="match status" value="1"/>
</dbReference>
<comment type="caution">
    <text evidence="1">The sequence shown here is derived from an EMBL/GenBank/DDBJ whole genome shotgun (WGS) entry which is preliminary data.</text>
</comment>
<organism evidence="1 2">
    <name type="scientific">Handelsmanbacteria sp. (strain RIFCSPLOWO2_12_FULL_64_10)</name>
    <dbReference type="NCBI Taxonomy" id="1817868"/>
    <lineage>
        <taxon>Bacteria</taxon>
        <taxon>Candidatus Handelsmaniibacteriota</taxon>
    </lineage>
</organism>
<dbReference type="PANTHER" id="PTHR23416">
    <property type="entry name" value="SIALIC ACID SYNTHASE-RELATED"/>
    <property type="match status" value="1"/>
</dbReference>
<dbReference type="InterPro" id="IPR001451">
    <property type="entry name" value="Hexapep"/>
</dbReference>
<evidence type="ECO:0008006" key="3">
    <source>
        <dbReference type="Google" id="ProtNLM"/>
    </source>
</evidence>
<dbReference type="SUPFAM" id="SSF51161">
    <property type="entry name" value="Trimeric LpxA-like enzymes"/>
    <property type="match status" value="2"/>
</dbReference>
<dbReference type="Gene3D" id="2.160.10.10">
    <property type="entry name" value="Hexapeptide repeat proteins"/>
    <property type="match status" value="2"/>
</dbReference>
<dbReference type="InterPro" id="IPR011004">
    <property type="entry name" value="Trimer_LpxA-like_sf"/>
</dbReference>
<sequence>MDYRKLFKRCGEGVDIHPDVVIEHPELWEVGDHVTLSKGVYVKGGPAEVRIGSHVTFESYVFIVGKGRLTLADHVGVFFSNYLSIGGNFIEIGPPTHFAPACSLYGGGGLKIGSHCAFSTHVVLATIWQHWRDTERPIVSYPGDKGPISIEDDCWVAANAVVCGDVTIRTGCVIGANAVVTKDTEPYGFYVGIPATLKERRRT</sequence>
<dbReference type="EMBL" id="MFKF01000017">
    <property type="protein sequence ID" value="OGG57040.1"/>
    <property type="molecule type" value="Genomic_DNA"/>
</dbReference>
<protein>
    <recommendedName>
        <fullName evidence="3">Acetyltransferase</fullName>
    </recommendedName>
</protein>
<evidence type="ECO:0000313" key="1">
    <source>
        <dbReference type="EMBL" id="OGG57040.1"/>
    </source>
</evidence>
<name>A0A1F6D6T9_HANXR</name>
<proteinExistence type="predicted"/>
<dbReference type="InterPro" id="IPR051159">
    <property type="entry name" value="Hexapeptide_acetyltransf"/>
</dbReference>